<evidence type="ECO:0000313" key="1">
    <source>
        <dbReference type="EMBL" id="CAI6348689.1"/>
    </source>
</evidence>
<dbReference type="EMBL" id="CARXXK010000001">
    <property type="protein sequence ID" value="CAI6348689.1"/>
    <property type="molecule type" value="Genomic_DNA"/>
</dbReference>
<reference evidence="1 2" key="1">
    <citation type="submission" date="2023-01" db="EMBL/GenBank/DDBJ databases">
        <authorList>
            <person name="Whitehead M."/>
        </authorList>
    </citation>
    <scope>NUCLEOTIDE SEQUENCE [LARGE SCALE GENOMIC DNA]</scope>
</reference>
<name>A0AAV0VWZ1_9HEMI</name>
<dbReference type="Proteomes" id="UP001160148">
    <property type="component" value="Unassembled WGS sequence"/>
</dbReference>
<protein>
    <submittedName>
        <fullName evidence="1">Uncharacterized protein</fullName>
    </submittedName>
</protein>
<keyword evidence="2" id="KW-1185">Reference proteome</keyword>
<organism evidence="1 2">
    <name type="scientific">Macrosiphum euphorbiae</name>
    <name type="common">potato aphid</name>
    <dbReference type="NCBI Taxonomy" id="13131"/>
    <lineage>
        <taxon>Eukaryota</taxon>
        <taxon>Metazoa</taxon>
        <taxon>Ecdysozoa</taxon>
        <taxon>Arthropoda</taxon>
        <taxon>Hexapoda</taxon>
        <taxon>Insecta</taxon>
        <taxon>Pterygota</taxon>
        <taxon>Neoptera</taxon>
        <taxon>Paraneoptera</taxon>
        <taxon>Hemiptera</taxon>
        <taxon>Sternorrhyncha</taxon>
        <taxon>Aphidomorpha</taxon>
        <taxon>Aphidoidea</taxon>
        <taxon>Aphididae</taxon>
        <taxon>Macrosiphini</taxon>
        <taxon>Macrosiphum</taxon>
    </lineage>
</organism>
<gene>
    <name evidence="1" type="ORF">MEUPH1_LOCUS5343</name>
</gene>
<sequence>MREVLGRLLGRLPKYEDVPLILSGLEFEGLLADPGENMRILRDAEDSFRLLYSMAENFLTAIRRPRRE</sequence>
<comment type="caution">
    <text evidence="1">The sequence shown here is derived from an EMBL/GenBank/DDBJ whole genome shotgun (WGS) entry which is preliminary data.</text>
</comment>
<proteinExistence type="predicted"/>
<evidence type="ECO:0000313" key="2">
    <source>
        <dbReference type="Proteomes" id="UP001160148"/>
    </source>
</evidence>
<accession>A0AAV0VWZ1</accession>
<dbReference type="AlphaFoldDB" id="A0AAV0VWZ1"/>